<dbReference type="OrthoDB" id="1164764at2"/>
<comment type="caution">
    <text evidence="1">The sequence shown here is derived from an EMBL/GenBank/DDBJ whole genome shotgun (WGS) entry which is preliminary data.</text>
</comment>
<gene>
    <name evidence="1" type="ORF">ATO12_01240</name>
</gene>
<dbReference type="STRING" id="1317122.ATO12_01240"/>
<reference evidence="1 2" key="1">
    <citation type="submission" date="2014-04" db="EMBL/GenBank/DDBJ databases">
        <title>Aquimarina sp. 22II-S11-z7 Genome Sequencing.</title>
        <authorList>
            <person name="Lai Q."/>
        </authorList>
    </citation>
    <scope>NUCLEOTIDE SEQUENCE [LARGE SCALE GENOMIC DNA]</scope>
    <source>
        <strain evidence="1 2">22II-S11-z7</strain>
    </source>
</reference>
<dbReference type="AlphaFoldDB" id="A0A023BZE7"/>
<organism evidence="1 2">
    <name type="scientific">Aquimarina atlantica</name>
    <dbReference type="NCBI Taxonomy" id="1317122"/>
    <lineage>
        <taxon>Bacteria</taxon>
        <taxon>Pseudomonadati</taxon>
        <taxon>Bacteroidota</taxon>
        <taxon>Flavobacteriia</taxon>
        <taxon>Flavobacteriales</taxon>
        <taxon>Flavobacteriaceae</taxon>
        <taxon>Aquimarina</taxon>
    </lineage>
</organism>
<name>A0A023BZE7_9FLAO</name>
<accession>A0A023BZE7</accession>
<evidence type="ECO:0000313" key="1">
    <source>
        <dbReference type="EMBL" id="EZH75431.1"/>
    </source>
</evidence>
<sequence length="138" mass="15463">MKVFLVLLIGSISFLSYGQEDAIQTIAIAIEWEQLSAPLVMHKKEAKAQNYQLQEVDLTVDLRQQAFKKSYTMYIDTPKYKDISSKYNVAIPQPKTSGFRVYGNGYTPNTNRGGIKNTAYKDASLYSGAFCPITGLAY</sequence>
<evidence type="ECO:0000313" key="2">
    <source>
        <dbReference type="Proteomes" id="UP000023541"/>
    </source>
</evidence>
<keyword evidence="2" id="KW-1185">Reference proteome</keyword>
<dbReference type="Proteomes" id="UP000023541">
    <property type="component" value="Unassembled WGS sequence"/>
</dbReference>
<dbReference type="eggNOG" id="ENOG503127X">
    <property type="taxonomic scope" value="Bacteria"/>
</dbReference>
<protein>
    <submittedName>
        <fullName evidence="1">Uncharacterized protein</fullName>
    </submittedName>
</protein>
<dbReference type="RefSeq" id="WP_034237920.1">
    <property type="nucleotide sequence ID" value="NZ_AQRA01000001.1"/>
</dbReference>
<dbReference type="EMBL" id="AQRA01000001">
    <property type="protein sequence ID" value="EZH75431.1"/>
    <property type="molecule type" value="Genomic_DNA"/>
</dbReference>
<proteinExistence type="predicted"/>